<dbReference type="PANTHER" id="PTHR34211">
    <property type="entry name" value="CALCINEURIN-LIKE METALLO-PHOSPHOESTERASE SUPERFAMILY PROTEIN"/>
    <property type="match status" value="1"/>
</dbReference>
<dbReference type="PANTHER" id="PTHR34211:SF3">
    <property type="entry name" value="CALCINEURIN-LIKE METALLO-PHOSPHOESTERASE SUPERFAMILY PROTEIN"/>
    <property type="match status" value="1"/>
</dbReference>
<comment type="caution">
    <text evidence="3">The sequence shown here is derived from an EMBL/GenBank/DDBJ whole genome shotgun (WGS) entry which is preliminary data.</text>
</comment>
<feature type="transmembrane region" description="Helical" evidence="2">
    <location>
        <begin position="481"/>
        <end position="505"/>
    </location>
</feature>
<name>A0A9X2LL91_9ACTN</name>
<protein>
    <recommendedName>
        <fullName evidence="5">Calcineurin-like phosphoesterase domain-containing protein</fullName>
    </recommendedName>
</protein>
<evidence type="ECO:0008006" key="5">
    <source>
        <dbReference type="Google" id="ProtNLM"/>
    </source>
</evidence>
<feature type="transmembrane region" description="Helical" evidence="2">
    <location>
        <begin position="440"/>
        <end position="460"/>
    </location>
</feature>
<dbReference type="Proteomes" id="UP001142374">
    <property type="component" value="Unassembled WGS sequence"/>
</dbReference>
<evidence type="ECO:0000313" key="3">
    <source>
        <dbReference type="EMBL" id="MCQ8771875.1"/>
    </source>
</evidence>
<keyword evidence="2" id="KW-0472">Membrane</keyword>
<evidence type="ECO:0000313" key="4">
    <source>
        <dbReference type="Proteomes" id="UP001142374"/>
    </source>
</evidence>
<keyword evidence="4" id="KW-1185">Reference proteome</keyword>
<proteinExistence type="predicted"/>
<keyword evidence="2" id="KW-1133">Transmembrane helix</keyword>
<dbReference type="EMBL" id="JANIID010000017">
    <property type="protein sequence ID" value="MCQ8771875.1"/>
    <property type="molecule type" value="Genomic_DNA"/>
</dbReference>
<evidence type="ECO:0000256" key="1">
    <source>
        <dbReference type="SAM" id="MobiDB-lite"/>
    </source>
</evidence>
<feature type="compositionally biased region" description="Pro residues" evidence="1">
    <location>
        <begin position="307"/>
        <end position="317"/>
    </location>
</feature>
<feature type="region of interest" description="Disordered" evidence="1">
    <location>
        <begin position="336"/>
        <end position="362"/>
    </location>
</feature>
<feature type="transmembrane region" description="Helical" evidence="2">
    <location>
        <begin position="511"/>
        <end position="540"/>
    </location>
</feature>
<feature type="transmembrane region" description="Helical" evidence="2">
    <location>
        <begin position="399"/>
        <end position="420"/>
    </location>
</feature>
<feature type="compositionally biased region" description="Basic and acidic residues" evidence="1">
    <location>
        <begin position="349"/>
        <end position="359"/>
    </location>
</feature>
<reference evidence="3" key="1">
    <citation type="submission" date="2022-06" db="EMBL/GenBank/DDBJ databases">
        <title>WGS of actinobacteria.</title>
        <authorList>
            <person name="Thawai C."/>
        </authorList>
    </citation>
    <scope>NUCLEOTIDE SEQUENCE</scope>
    <source>
        <strain evidence="3">AA8</strain>
    </source>
</reference>
<dbReference type="InterPro" id="IPR029052">
    <property type="entry name" value="Metallo-depent_PP-like"/>
</dbReference>
<gene>
    <name evidence="3" type="ORF">NQU55_19190</name>
</gene>
<dbReference type="AlphaFoldDB" id="A0A9X2LL91"/>
<dbReference type="RefSeq" id="WP_168095416.1">
    <property type="nucleotide sequence ID" value="NZ_JAATER010000412.1"/>
</dbReference>
<organism evidence="3 4">
    <name type="scientific">Streptomyces telluris</name>
    <dbReference type="NCBI Taxonomy" id="2720021"/>
    <lineage>
        <taxon>Bacteria</taxon>
        <taxon>Bacillati</taxon>
        <taxon>Actinomycetota</taxon>
        <taxon>Actinomycetes</taxon>
        <taxon>Kitasatosporales</taxon>
        <taxon>Streptomycetaceae</taxon>
        <taxon>Streptomyces</taxon>
    </lineage>
</organism>
<sequence length="623" mass="67841">MKARELRKHAEELQLPFVPQEQVRWLAPRELARTAGKVVLALTLAGYLDKREIQGALDAEPLHAPLDDPGAQEIWIDYAADLGDGFDATSTVAWTLAAPETAVERPGGAPARLPRGSLLVLGGDEVYPVASATAYENRMKGPYRAALPTAEDRPLMVALPGNHDWYDGLTAFLRIFAQRGGIGGWRTRQTRSYFVVRLPRRWWLVGLDSQLGAYIDDPQLRYFETHLSALLRPGDGVIVCSATPAWVESAQEDADAFNSLHWFDHNIVRTRVTDRETGAREPTGASVRLWLTGDKHHYARYAERLPTDPPGPGAPPPDPRRRQLVTCGLGGAYLTSTHGLPTDLPLPPRESHLRGKDSPPVDFALAQPTCPAGDESRRMARRIAFPWARGWPPRRNPGFAALAAGVHAVLFLLVGFVFALARGTIRPDEAVRTAGWEDALRFAATAAAIVAALIVLPWLARLVRKRRHETTSLARSAAPPVPAVAALLQGVVALGVLLAAVALPFPSSWPGWTVLLLCLLLAGAAGATAGSEAFALWVLWARHGTVADWQMSGQSIEDHKGFLRLHIAPDGDLTLHALLLDGICRDWHLEDDPAGGKRPAPDRLPPVRLIEDPVVIAREAKPP</sequence>
<feature type="region of interest" description="Disordered" evidence="1">
    <location>
        <begin position="303"/>
        <end position="322"/>
    </location>
</feature>
<accession>A0A9X2LL91</accession>
<evidence type="ECO:0000256" key="2">
    <source>
        <dbReference type="SAM" id="Phobius"/>
    </source>
</evidence>
<dbReference type="SUPFAM" id="SSF56300">
    <property type="entry name" value="Metallo-dependent phosphatases"/>
    <property type="match status" value="1"/>
</dbReference>
<keyword evidence="2" id="KW-0812">Transmembrane</keyword>